<proteinExistence type="predicted"/>
<sequence>MKIECPECKTDNDVEHAELLTCKKCDESFSGISFSKRKWISAGALMFGSIVGYKGYDAIHADRYPFRVEYAIADACINSSKNRLRVSQYKDKQQVCLCAVEKTTESVPYSDYKENDNRFFRELLINARACG</sequence>
<gene>
    <name evidence="1" type="ORF">CS022_21440</name>
</gene>
<keyword evidence="2" id="KW-1185">Reference proteome</keyword>
<dbReference type="AlphaFoldDB" id="A0A4V1LSC6"/>
<organism evidence="1 2">
    <name type="scientific">Veronia nyctiphanis</name>
    <dbReference type="NCBI Taxonomy" id="1278244"/>
    <lineage>
        <taxon>Bacteria</taxon>
        <taxon>Pseudomonadati</taxon>
        <taxon>Pseudomonadota</taxon>
        <taxon>Gammaproteobacteria</taxon>
        <taxon>Vibrionales</taxon>
        <taxon>Vibrionaceae</taxon>
        <taxon>Veronia</taxon>
    </lineage>
</organism>
<comment type="caution">
    <text evidence="1">The sequence shown here is derived from an EMBL/GenBank/DDBJ whole genome shotgun (WGS) entry which is preliminary data.</text>
</comment>
<protein>
    <submittedName>
        <fullName evidence="1">Uncharacterized protein</fullName>
    </submittedName>
</protein>
<accession>A0A4V1LSC6</accession>
<name>A0A4V1LSC6_9GAMM</name>
<evidence type="ECO:0000313" key="1">
    <source>
        <dbReference type="EMBL" id="RXJ71228.1"/>
    </source>
</evidence>
<dbReference type="RefSeq" id="WP_129123952.1">
    <property type="nucleotide sequence ID" value="NZ_PEIB01000039.1"/>
</dbReference>
<evidence type="ECO:0000313" key="2">
    <source>
        <dbReference type="Proteomes" id="UP000290287"/>
    </source>
</evidence>
<reference evidence="1 2" key="1">
    <citation type="submission" date="2017-10" db="EMBL/GenBank/DDBJ databases">
        <title>Nyctiphanis sp. nov., isolated from the stomach of the euphausiid Nyctiphanes simplex (Hansen, 1911) in the Gulf of California.</title>
        <authorList>
            <person name="Gomez-Gil B."/>
            <person name="Aguilar-Mendez M."/>
            <person name="Lopez-Cortes A."/>
            <person name="Gomez-Gutierrez J."/>
            <person name="Roque A."/>
            <person name="Lang E."/>
            <person name="Gonzalez-Castillo A."/>
        </authorList>
    </citation>
    <scope>NUCLEOTIDE SEQUENCE [LARGE SCALE GENOMIC DNA]</scope>
    <source>
        <strain evidence="1 2">CAIM 600</strain>
    </source>
</reference>
<dbReference type="Proteomes" id="UP000290287">
    <property type="component" value="Unassembled WGS sequence"/>
</dbReference>
<dbReference type="OrthoDB" id="7030601at2"/>
<dbReference type="EMBL" id="PEIB01000039">
    <property type="protein sequence ID" value="RXJ71228.1"/>
    <property type="molecule type" value="Genomic_DNA"/>
</dbReference>